<gene>
    <name evidence="2" type="ORF">ZT1A5_G11959</name>
</gene>
<evidence type="ECO:0000313" key="2">
    <source>
        <dbReference type="EMBL" id="SMY30505.1"/>
    </source>
</evidence>
<proteinExistence type="predicted"/>
<reference evidence="2 3" key="1">
    <citation type="submission" date="2016-10" db="EMBL/GenBank/DDBJ databases">
        <authorList>
            <person name="Varghese N."/>
        </authorList>
    </citation>
    <scope>NUCLEOTIDE SEQUENCE [LARGE SCALE GENOMIC DNA]</scope>
</reference>
<dbReference type="EMBL" id="LT882694">
    <property type="protein sequence ID" value="SMY30505.1"/>
    <property type="molecule type" value="Genomic_DNA"/>
</dbReference>
<feature type="compositionally biased region" description="Basic residues" evidence="1">
    <location>
        <begin position="158"/>
        <end position="168"/>
    </location>
</feature>
<dbReference type="Proteomes" id="UP000215453">
    <property type="component" value="Chromosome 19"/>
</dbReference>
<protein>
    <submittedName>
        <fullName evidence="2">Uncharacterized protein</fullName>
    </submittedName>
</protein>
<evidence type="ECO:0000256" key="1">
    <source>
        <dbReference type="SAM" id="MobiDB-lite"/>
    </source>
</evidence>
<feature type="compositionally biased region" description="Basic and acidic residues" evidence="1">
    <location>
        <begin position="144"/>
        <end position="157"/>
    </location>
</feature>
<dbReference type="AlphaFoldDB" id="A0A1Y6M1I1"/>
<organism evidence="2 3">
    <name type="scientific">Zymoseptoria tritici ST99CH_1A5</name>
    <dbReference type="NCBI Taxonomy" id="1276529"/>
    <lineage>
        <taxon>Eukaryota</taxon>
        <taxon>Fungi</taxon>
        <taxon>Dikarya</taxon>
        <taxon>Ascomycota</taxon>
        <taxon>Pezizomycotina</taxon>
        <taxon>Dothideomycetes</taxon>
        <taxon>Dothideomycetidae</taxon>
        <taxon>Mycosphaerellales</taxon>
        <taxon>Mycosphaerellaceae</taxon>
        <taxon>Zymoseptoria</taxon>
    </lineage>
</organism>
<feature type="region of interest" description="Disordered" evidence="1">
    <location>
        <begin position="134"/>
        <end position="168"/>
    </location>
</feature>
<name>A0A1Y6M1I1_ZYMTR</name>
<sequence length="168" mass="19369">MTEWVGKRYGLDGPGHGPGPAELPAQQPPNFKQFYIDVNNPFGNPKIQRGVTAEKHITLSLTSHACGNIGAIFPRQLNEFYDDLGWDRGGDVPERERRNEKNMVAWTHPSSMSTKGERMGWEAKHSESIRLSSMWEKKRTRTRREKEPGRKAAEMTRRRMMKMTRRMG</sequence>
<evidence type="ECO:0000313" key="3">
    <source>
        <dbReference type="Proteomes" id="UP000215453"/>
    </source>
</evidence>
<accession>A0A1Y6M1I1</accession>